<dbReference type="SUPFAM" id="SSF49503">
    <property type="entry name" value="Cupredoxins"/>
    <property type="match status" value="1"/>
</dbReference>
<dbReference type="eggNOG" id="ENOG502S40X">
    <property type="taxonomic scope" value="Eukaryota"/>
</dbReference>
<evidence type="ECO:0008006" key="5">
    <source>
        <dbReference type="Google" id="ProtNLM"/>
    </source>
</evidence>
<feature type="chain" id="PRO_5001992353" description="Extracellular serine-rich protein" evidence="2">
    <location>
        <begin position="21"/>
        <end position="199"/>
    </location>
</feature>
<comment type="caution">
    <text evidence="3">The sequence shown here is derived from an EMBL/GenBank/DDBJ whole genome shotgun (WGS) entry which is preliminary data.</text>
</comment>
<dbReference type="OrthoDB" id="2331100at2759"/>
<protein>
    <recommendedName>
        <fullName evidence="5">Extracellular serine-rich protein</fullName>
    </recommendedName>
</protein>
<dbReference type="InterPro" id="IPR008972">
    <property type="entry name" value="Cupredoxin"/>
</dbReference>
<feature type="compositionally biased region" description="Polar residues" evidence="1">
    <location>
        <begin position="133"/>
        <end position="142"/>
    </location>
</feature>
<feature type="region of interest" description="Disordered" evidence="1">
    <location>
        <begin position="127"/>
        <end position="176"/>
    </location>
</feature>
<keyword evidence="2" id="KW-0732">Signal</keyword>
<feature type="signal peptide" evidence="2">
    <location>
        <begin position="1"/>
        <end position="20"/>
    </location>
</feature>
<dbReference type="CDD" id="cd00920">
    <property type="entry name" value="Cupredoxin"/>
    <property type="match status" value="1"/>
</dbReference>
<sequence length="199" mass="20092">MLFTAVKVAALSALAAQASAKTIRIDVGKDGLAFSPDSVTAANGDMLEYHFYKQHSVAMGDFANGCRPAAQGGFFSGVMRTSGNGENDQVFQVMVNNTNPMAFYCTVASHCQNGMVGVVNPSSTDSLDKYKSTAKSASTNQAPPAVFGGRMAQGSATSPSGASGTASGAQPTKSGAASHMQASLGGIGAAALGFAAFLM</sequence>
<dbReference type="PANTHER" id="PTHR34883">
    <property type="entry name" value="SERINE-RICH PROTEIN, PUTATIVE-RELATED-RELATED"/>
    <property type="match status" value="1"/>
</dbReference>
<dbReference type="HOGENOM" id="CLU_053381_4_2_1"/>
<feature type="compositionally biased region" description="Low complexity" evidence="1">
    <location>
        <begin position="152"/>
        <end position="171"/>
    </location>
</feature>
<dbReference type="Gene3D" id="2.60.40.420">
    <property type="entry name" value="Cupredoxins - blue copper proteins"/>
    <property type="match status" value="1"/>
</dbReference>
<reference evidence="3 4" key="1">
    <citation type="submission" date="2014-02" db="EMBL/GenBank/DDBJ databases">
        <title>The genome sequence of the entomopathogenic fungus Metarhizium robertsii ARSEF 2575.</title>
        <authorList>
            <person name="Giuliano Garisto Donzelli B."/>
            <person name="Roe B.A."/>
            <person name="Macmil S.L."/>
            <person name="Krasnoff S.B."/>
            <person name="Gibson D.M."/>
        </authorList>
    </citation>
    <scope>NUCLEOTIDE SEQUENCE [LARGE SCALE GENOMIC DNA]</scope>
    <source>
        <strain evidence="3 4">ARSEF 2575</strain>
    </source>
</reference>
<dbReference type="InterPro" id="IPR052953">
    <property type="entry name" value="Ser-rich/MCO-related"/>
</dbReference>
<dbReference type="EMBL" id="JELW01000003">
    <property type="protein sequence ID" value="EXV03733.1"/>
    <property type="molecule type" value="Genomic_DNA"/>
</dbReference>
<accession>A0A0A1V2C4</accession>
<evidence type="ECO:0000256" key="1">
    <source>
        <dbReference type="SAM" id="MobiDB-lite"/>
    </source>
</evidence>
<dbReference type="AlphaFoldDB" id="A0A0A1V2C4"/>
<evidence type="ECO:0000313" key="4">
    <source>
        <dbReference type="Proteomes" id="UP000030151"/>
    </source>
</evidence>
<name>A0A0A1V2C4_9HYPO</name>
<evidence type="ECO:0000256" key="2">
    <source>
        <dbReference type="SAM" id="SignalP"/>
    </source>
</evidence>
<dbReference type="Proteomes" id="UP000030151">
    <property type="component" value="Unassembled WGS sequence"/>
</dbReference>
<gene>
    <name evidence="3" type="ORF">X797_003532</name>
</gene>
<organism evidence="3 4">
    <name type="scientific">Metarhizium robertsii</name>
    <dbReference type="NCBI Taxonomy" id="568076"/>
    <lineage>
        <taxon>Eukaryota</taxon>
        <taxon>Fungi</taxon>
        <taxon>Dikarya</taxon>
        <taxon>Ascomycota</taxon>
        <taxon>Pezizomycotina</taxon>
        <taxon>Sordariomycetes</taxon>
        <taxon>Hypocreomycetidae</taxon>
        <taxon>Hypocreales</taxon>
        <taxon>Clavicipitaceae</taxon>
        <taxon>Metarhizium</taxon>
    </lineage>
</organism>
<evidence type="ECO:0000313" key="3">
    <source>
        <dbReference type="EMBL" id="EXV03733.1"/>
    </source>
</evidence>
<dbReference type="PANTHER" id="PTHR34883:SF15">
    <property type="entry name" value="EXTRACELLULAR SERINE-RICH PROTEIN"/>
    <property type="match status" value="1"/>
</dbReference>
<proteinExistence type="predicted"/>